<proteinExistence type="predicted"/>
<keyword evidence="3" id="KW-0808">Transferase</keyword>
<evidence type="ECO:0000256" key="1">
    <source>
        <dbReference type="SAM" id="Phobius"/>
    </source>
</evidence>
<feature type="transmembrane region" description="Helical" evidence="1">
    <location>
        <begin position="307"/>
        <end position="326"/>
    </location>
</feature>
<feature type="domain" description="Glycosyltransferase 2-like" evidence="2">
    <location>
        <begin position="28"/>
        <end position="192"/>
    </location>
</feature>
<evidence type="ECO:0000313" key="3">
    <source>
        <dbReference type="EMBL" id="ELY57874.1"/>
    </source>
</evidence>
<name>L9X7Y9_9EURY</name>
<gene>
    <name evidence="3" type="ORF">C492_13169</name>
</gene>
<dbReference type="InterPro" id="IPR001173">
    <property type="entry name" value="Glyco_trans_2-like"/>
</dbReference>
<dbReference type="PANTHER" id="PTHR43685:SF2">
    <property type="entry name" value="GLYCOSYLTRANSFERASE 2-LIKE DOMAIN-CONTAINING PROTEIN"/>
    <property type="match status" value="1"/>
</dbReference>
<dbReference type="Pfam" id="PF00535">
    <property type="entry name" value="Glycos_transf_2"/>
    <property type="match status" value="1"/>
</dbReference>
<dbReference type="EMBL" id="AOIA01000116">
    <property type="protein sequence ID" value="ELY57874.1"/>
    <property type="molecule type" value="Genomic_DNA"/>
</dbReference>
<keyword evidence="4" id="KW-1185">Reference proteome</keyword>
<dbReference type="InterPro" id="IPR050834">
    <property type="entry name" value="Glycosyltransf_2"/>
</dbReference>
<dbReference type="InterPro" id="IPR053553">
    <property type="entry name" value="GDP_glucuronosyltransferase"/>
</dbReference>
<dbReference type="GO" id="GO:0016740">
    <property type="term" value="F:transferase activity"/>
    <property type="evidence" value="ECO:0007669"/>
    <property type="project" value="UniProtKB-KW"/>
</dbReference>
<protein>
    <submittedName>
        <fullName evidence="3">Glycosyl transferase family 2</fullName>
    </submittedName>
</protein>
<keyword evidence="1" id="KW-1133">Transmembrane helix</keyword>
<accession>L9X7Y9</accession>
<reference evidence="3 4" key="1">
    <citation type="journal article" date="2014" name="PLoS Genet.">
        <title>Phylogenetically driven sequencing of extremely halophilic archaea reveals strategies for static and dynamic osmo-response.</title>
        <authorList>
            <person name="Becker E.A."/>
            <person name="Seitzer P.M."/>
            <person name="Tritt A."/>
            <person name="Larsen D."/>
            <person name="Krusor M."/>
            <person name="Yao A.I."/>
            <person name="Wu D."/>
            <person name="Madern D."/>
            <person name="Eisen J.A."/>
            <person name="Darling A.E."/>
            <person name="Facciotti M.T."/>
        </authorList>
    </citation>
    <scope>NUCLEOTIDE SEQUENCE [LARGE SCALE GENOMIC DNA]</scope>
    <source>
        <strain evidence="3 4">DSM 18795</strain>
    </source>
</reference>
<sequence length="342" mass="38756">MFERSSRAVDDGKVYPSEIEIERPMKVSAVVCTYAMERYDVFSECVDSVLAQTYEPLEVVVVVDGNEAVFERVREEYGDREGVVLHCNDENRGISYSRTRGAEIASGEVVAFIDDDAVAEPDWIAELARVYEETDAIAVGGHAKPDWVTEKPDFFPAEFYWLVGCDERGMGEHMEELRNTYGSNISFRRDVFLSVGGYDENTGRKGDRHIQAHEAPVCIRMANRYGKGVIYNTDAVVNHKLFDYRGDFRWLVFRSFWQGYSKRIMDLLLPEAAGDKNEYLQQLMLEFVPSRVRELARDPSRAKAKQLVAIFVFTAAVGLGYLYGLVQPDDALVRADDETATA</sequence>
<keyword evidence="1" id="KW-0472">Membrane</keyword>
<dbReference type="SUPFAM" id="SSF53448">
    <property type="entry name" value="Nucleotide-diphospho-sugar transferases"/>
    <property type="match status" value="1"/>
</dbReference>
<dbReference type="NCBIfam" id="NF041394">
    <property type="entry name" value="GtaseAglG_Halo"/>
    <property type="match status" value="1"/>
</dbReference>
<dbReference type="Proteomes" id="UP000011531">
    <property type="component" value="Unassembled WGS sequence"/>
</dbReference>
<dbReference type="InterPro" id="IPR029044">
    <property type="entry name" value="Nucleotide-diphossugar_trans"/>
</dbReference>
<dbReference type="CDD" id="cd00761">
    <property type="entry name" value="Glyco_tranf_GTA_type"/>
    <property type="match status" value="1"/>
</dbReference>
<dbReference type="Gene3D" id="3.90.550.10">
    <property type="entry name" value="Spore Coat Polysaccharide Biosynthesis Protein SpsA, Chain A"/>
    <property type="match status" value="1"/>
</dbReference>
<evidence type="ECO:0000313" key="4">
    <source>
        <dbReference type="Proteomes" id="UP000011531"/>
    </source>
</evidence>
<evidence type="ECO:0000259" key="2">
    <source>
        <dbReference type="Pfam" id="PF00535"/>
    </source>
</evidence>
<dbReference type="STRING" id="1227498.C492_13169"/>
<dbReference type="PATRIC" id="fig|1227498.3.peg.2560"/>
<dbReference type="AlphaFoldDB" id="L9X7Y9"/>
<dbReference type="PANTHER" id="PTHR43685">
    <property type="entry name" value="GLYCOSYLTRANSFERASE"/>
    <property type="match status" value="1"/>
</dbReference>
<organism evidence="3 4">
    <name type="scientific">Natronococcus jeotgali DSM 18795</name>
    <dbReference type="NCBI Taxonomy" id="1227498"/>
    <lineage>
        <taxon>Archaea</taxon>
        <taxon>Methanobacteriati</taxon>
        <taxon>Methanobacteriota</taxon>
        <taxon>Stenosarchaea group</taxon>
        <taxon>Halobacteria</taxon>
        <taxon>Halobacteriales</taxon>
        <taxon>Natrialbaceae</taxon>
        <taxon>Natronococcus</taxon>
    </lineage>
</organism>
<comment type="caution">
    <text evidence="3">The sequence shown here is derived from an EMBL/GenBank/DDBJ whole genome shotgun (WGS) entry which is preliminary data.</text>
</comment>
<keyword evidence="1" id="KW-0812">Transmembrane</keyword>